<dbReference type="EMBL" id="SNVJ01000027">
    <property type="protein sequence ID" value="MXP65742.1"/>
    <property type="molecule type" value="Genomic_DNA"/>
</dbReference>
<organism evidence="3 4">
    <name type="scientific">Teichococcus coralli</name>
    <dbReference type="NCBI Taxonomy" id="2545983"/>
    <lineage>
        <taxon>Bacteria</taxon>
        <taxon>Pseudomonadati</taxon>
        <taxon>Pseudomonadota</taxon>
        <taxon>Alphaproteobacteria</taxon>
        <taxon>Acetobacterales</taxon>
        <taxon>Roseomonadaceae</taxon>
        <taxon>Roseomonas</taxon>
    </lineage>
</organism>
<gene>
    <name evidence="3" type="ORF">E0493_20540</name>
</gene>
<accession>A0A845BKQ7</accession>
<dbReference type="Pfam" id="PF18602">
    <property type="entry name" value="Rap1a"/>
    <property type="match status" value="1"/>
</dbReference>
<comment type="caution">
    <text evidence="3">The sequence shown here is derived from an EMBL/GenBank/DDBJ whole genome shotgun (WGS) entry which is preliminary data.</text>
</comment>
<protein>
    <recommendedName>
        <fullName evidence="2">Rap1a immunity protein domain-containing protein</fullName>
    </recommendedName>
</protein>
<dbReference type="OrthoDB" id="5516488at2"/>
<proteinExistence type="predicted"/>
<evidence type="ECO:0000313" key="4">
    <source>
        <dbReference type="Proteomes" id="UP000460715"/>
    </source>
</evidence>
<keyword evidence="1" id="KW-0732">Signal</keyword>
<feature type="signal peptide" evidence="1">
    <location>
        <begin position="1"/>
        <end position="24"/>
    </location>
</feature>
<dbReference type="AlphaFoldDB" id="A0A845BKQ7"/>
<dbReference type="InterPro" id="IPR041238">
    <property type="entry name" value="Rap1a"/>
</dbReference>
<evidence type="ECO:0000256" key="1">
    <source>
        <dbReference type="SAM" id="SignalP"/>
    </source>
</evidence>
<sequence length="150" mass="15350">MTQFLAPAAFIAALSAVATLPAAAQPGAMPITSAAPQAAFEARTVADLATLCGMSPQAAQYTSAVAFCHGFLQGAGQYHAAVSQPGSGNAPVFCAPNPPPTRAQVANAFVAWAEANPQHRGERAVDGLARWAHAAYPCPAPQRQGRSQAR</sequence>
<keyword evidence="4" id="KW-1185">Reference proteome</keyword>
<name>A0A845BKQ7_9PROT</name>
<dbReference type="RefSeq" id="WP_160939150.1">
    <property type="nucleotide sequence ID" value="NZ_SNVJ01000027.1"/>
</dbReference>
<feature type="domain" description="Rap1a immunity protein" evidence="2">
    <location>
        <begin position="44"/>
        <end position="138"/>
    </location>
</feature>
<feature type="chain" id="PRO_5032838792" description="Rap1a immunity protein domain-containing protein" evidence="1">
    <location>
        <begin position="25"/>
        <end position="150"/>
    </location>
</feature>
<evidence type="ECO:0000313" key="3">
    <source>
        <dbReference type="EMBL" id="MXP65742.1"/>
    </source>
</evidence>
<evidence type="ECO:0000259" key="2">
    <source>
        <dbReference type="Pfam" id="PF18602"/>
    </source>
</evidence>
<dbReference type="Proteomes" id="UP000460715">
    <property type="component" value="Unassembled WGS sequence"/>
</dbReference>
<reference evidence="3 4" key="1">
    <citation type="submission" date="2019-03" db="EMBL/GenBank/DDBJ databases">
        <title>Roseomonas sp. a novel Roseomonas species isolated from Sea whip Gorgonian.</title>
        <authorList>
            <person name="Li F."/>
            <person name="Pan X."/>
            <person name="Huang S."/>
            <person name="Li Z."/>
            <person name="Meng B."/>
        </authorList>
    </citation>
    <scope>NUCLEOTIDE SEQUENCE [LARGE SCALE GENOMIC DNA]</scope>
    <source>
        <strain evidence="3 4">M0104</strain>
    </source>
</reference>